<dbReference type="InterPro" id="IPR050275">
    <property type="entry name" value="PGM_Phosphatase"/>
</dbReference>
<dbReference type="SUPFAM" id="SSF53254">
    <property type="entry name" value="Phosphoglycerate mutase-like"/>
    <property type="match status" value="1"/>
</dbReference>
<protein>
    <recommendedName>
        <fullName evidence="2">Phosphoglycerate mutase (2,3-diphosphoglycerate-dependent)</fullName>
    </recommendedName>
</protein>
<sequence length="119" mass="13414">VEVLALRHGQSEWNAEGRWQGQADSPLTSLGEQQALFAAQQLLDSGEFFDTIASSDLQRARRTAEIIAEIVGNGIVKLRTEFRERSAGPWQGLTRAEIEMRWPDAIAQKRWPDGYESDE</sequence>
<dbReference type="Gene3D" id="3.40.50.1240">
    <property type="entry name" value="Phosphoglycerate mutase-like"/>
    <property type="match status" value="1"/>
</dbReference>
<dbReference type="PANTHER" id="PTHR48100:SF1">
    <property type="entry name" value="HISTIDINE PHOSPHATASE FAMILY PROTEIN-RELATED"/>
    <property type="match status" value="1"/>
</dbReference>
<dbReference type="GO" id="GO:0016791">
    <property type="term" value="F:phosphatase activity"/>
    <property type="evidence" value="ECO:0007669"/>
    <property type="project" value="TreeGrafter"/>
</dbReference>
<dbReference type="InterPro" id="IPR029033">
    <property type="entry name" value="His_PPase_superfam"/>
</dbReference>
<feature type="non-terminal residue" evidence="1">
    <location>
        <position position="1"/>
    </location>
</feature>
<feature type="non-terminal residue" evidence="1">
    <location>
        <position position="119"/>
    </location>
</feature>
<organism evidence="1">
    <name type="scientific">marine metagenome</name>
    <dbReference type="NCBI Taxonomy" id="408172"/>
    <lineage>
        <taxon>unclassified sequences</taxon>
        <taxon>metagenomes</taxon>
        <taxon>ecological metagenomes</taxon>
    </lineage>
</organism>
<dbReference type="PANTHER" id="PTHR48100">
    <property type="entry name" value="BROAD-SPECIFICITY PHOSPHATASE YOR283W-RELATED"/>
    <property type="match status" value="1"/>
</dbReference>
<dbReference type="PIRSF" id="PIRSF000709">
    <property type="entry name" value="6PFK_2-Ptase"/>
    <property type="match status" value="1"/>
</dbReference>
<evidence type="ECO:0008006" key="2">
    <source>
        <dbReference type="Google" id="ProtNLM"/>
    </source>
</evidence>
<accession>A0A382TLB2</accession>
<dbReference type="AlphaFoldDB" id="A0A382TLB2"/>
<dbReference type="Pfam" id="PF00300">
    <property type="entry name" value="His_Phos_1"/>
    <property type="match status" value="1"/>
</dbReference>
<gene>
    <name evidence="1" type="ORF">METZ01_LOCUS375121</name>
</gene>
<reference evidence="1" key="1">
    <citation type="submission" date="2018-05" db="EMBL/GenBank/DDBJ databases">
        <authorList>
            <person name="Lanie J.A."/>
            <person name="Ng W.-L."/>
            <person name="Kazmierczak K.M."/>
            <person name="Andrzejewski T.M."/>
            <person name="Davidsen T.M."/>
            <person name="Wayne K.J."/>
            <person name="Tettelin H."/>
            <person name="Glass J.I."/>
            <person name="Rusch D."/>
            <person name="Podicherti R."/>
            <person name="Tsui H.-C.T."/>
            <person name="Winkler M.E."/>
        </authorList>
    </citation>
    <scope>NUCLEOTIDE SEQUENCE</scope>
</reference>
<dbReference type="InterPro" id="IPR013078">
    <property type="entry name" value="His_Pase_superF_clade-1"/>
</dbReference>
<proteinExistence type="predicted"/>
<dbReference type="EMBL" id="UINC01137120">
    <property type="protein sequence ID" value="SVD22267.1"/>
    <property type="molecule type" value="Genomic_DNA"/>
</dbReference>
<dbReference type="CDD" id="cd07067">
    <property type="entry name" value="HP_PGM_like"/>
    <property type="match status" value="1"/>
</dbReference>
<dbReference type="GO" id="GO:0005737">
    <property type="term" value="C:cytoplasm"/>
    <property type="evidence" value="ECO:0007669"/>
    <property type="project" value="TreeGrafter"/>
</dbReference>
<evidence type="ECO:0000313" key="1">
    <source>
        <dbReference type="EMBL" id="SVD22267.1"/>
    </source>
</evidence>
<name>A0A382TLB2_9ZZZZ</name>
<dbReference type="SMART" id="SM00855">
    <property type="entry name" value="PGAM"/>
    <property type="match status" value="1"/>
</dbReference>